<dbReference type="InterPro" id="IPR019425">
    <property type="entry name" value="7TM_GPCR_serpentine_rcpt_Srt"/>
</dbReference>
<evidence type="ECO:0000256" key="1">
    <source>
        <dbReference type="SAM" id="Phobius"/>
    </source>
</evidence>
<dbReference type="PANTHER" id="PTHR23021">
    <property type="entry name" value="SERPENTINE RECEPTOR, CLASS T"/>
    <property type="match status" value="1"/>
</dbReference>
<feature type="transmembrane region" description="Helical" evidence="1">
    <location>
        <begin position="31"/>
        <end position="56"/>
    </location>
</feature>
<dbReference type="AlphaFoldDB" id="A0AA36MAH5"/>
<sequence>MEWLLTNGGRAENIQDYECGAEDRIPGEKSYILGTIFVAYGIIAEIIYVLDFTVMLRKQHRRLSCYKIMIALGLWCGACMFGFVLGINRLLDLWNKPLLDMLFMNNRTYAVLLLPVLYSFYFAFFTPPLLFNSNESAWFFFTFARNKTDVAENFLNYPHTANNLFIVVLTCLLYVQYSRVLLRYSRIGSGLTWTQKSFSLQCSLICVANLTAALIYVYMQFFYTPPSFVLVGHVCWQLGHGFPAIVYLVLNHTIQSEVLILLRIRRPNAVETLTKSTGSTNNPSDR</sequence>
<evidence type="ECO:0000313" key="3">
    <source>
        <dbReference type="Proteomes" id="UP001176961"/>
    </source>
</evidence>
<dbReference type="SUPFAM" id="SSF81321">
    <property type="entry name" value="Family A G protein-coupled receptor-like"/>
    <property type="match status" value="1"/>
</dbReference>
<feature type="transmembrane region" description="Helical" evidence="1">
    <location>
        <begin position="198"/>
        <end position="218"/>
    </location>
</feature>
<name>A0AA36MAH5_CYLNA</name>
<dbReference type="EMBL" id="CATQJL010000316">
    <property type="protein sequence ID" value="CAJ0604776.1"/>
    <property type="molecule type" value="Genomic_DNA"/>
</dbReference>
<feature type="transmembrane region" description="Helical" evidence="1">
    <location>
        <begin position="109"/>
        <end position="131"/>
    </location>
</feature>
<feature type="transmembrane region" description="Helical" evidence="1">
    <location>
        <begin position="68"/>
        <end position="88"/>
    </location>
</feature>
<feature type="transmembrane region" description="Helical" evidence="1">
    <location>
        <begin position="160"/>
        <end position="177"/>
    </location>
</feature>
<proteinExistence type="predicted"/>
<keyword evidence="1" id="KW-1133">Transmembrane helix</keyword>
<feature type="transmembrane region" description="Helical" evidence="1">
    <location>
        <begin position="230"/>
        <end position="250"/>
    </location>
</feature>
<keyword evidence="1" id="KW-0472">Membrane</keyword>
<reference evidence="2" key="1">
    <citation type="submission" date="2023-07" db="EMBL/GenBank/DDBJ databases">
        <authorList>
            <consortium name="CYATHOMIX"/>
        </authorList>
    </citation>
    <scope>NUCLEOTIDE SEQUENCE</scope>
    <source>
        <strain evidence="2">N/A</strain>
    </source>
</reference>
<evidence type="ECO:0000313" key="2">
    <source>
        <dbReference type="EMBL" id="CAJ0604776.1"/>
    </source>
</evidence>
<keyword evidence="3" id="KW-1185">Reference proteome</keyword>
<dbReference type="Proteomes" id="UP001176961">
    <property type="component" value="Unassembled WGS sequence"/>
</dbReference>
<organism evidence="2 3">
    <name type="scientific">Cylicocyclus nassatus</name>
    <name type="common">Nematode worm</name>
    <dbReference type="NCBI Taxonomy" id="53992"/>
    <lineage>
        <taxon>Eukaryota</taxon>
        <taxon>Metazoa</taxon>
        <taxon>Ecdysozoa</taxon>
        <taxon>Nematoda</taxon>
        <taxon>Chromadorea</taxon>
        <taxon>Rhabditida</taxon>
        <taxon>Rhabditina</taxon>
        <taxon>Rhabditomorpha</taxon>
        <taxon>Strongyloidea</taxon>
        <taxon>Strongylidae</taxon>
        <taxon>Cylicocyclus</taxon>
    </lineage>
</organism>
<protein>
    <submittedName>
        <fullName evidence="2">Uncharacterized protein</fullName>
    </submittedName>
</protein>
<comment type="caution">
    <text evidence="2">The sequence shown here is derived from an EMBL/GenBank/DDBJ whole genome shotgun (WGS) entry which is preliminary data.</text>
</comment>
<dbReference type="Pfam" id="PF10321">
    <property type="entry name" value="7TM_GPCR_Srt"/>
    <property type="match status" value="1"/>
</dbReference>
<keyword evidence="1" id="KW-0812">Transmembrane</keyword>
<gene>
    <name evidence="2" type="ORF">CYNAS_LOCUS16759</name>
</gene>
<accession>A0AA36MAH5</accession>
<dbReference type="PANTHER" id="PTHR23021:SF11">
    <property type="entry name" value="SERPENTINE RECEPTOR, CLASS T"/>
    <property type="match status" value="1"/>
</dbReference>